<dbReference type="Pfam" id="PF00620">
    <property type="entry name" value="RhoGAP"/>
    <property type="match status" value="1"/>
</dbReference>
<organism evidence="3 4">
    <name type="scientific">Panagrolaimus superbus</name>
    <dbReference type="NCBI Taxonomy" id="310955"/>
    <lineage>
        <taxon>Eukaryota</taxon>
        <taxon>Metazoa</taxon>
        <taxon>Ecdysozoa</taxon>
        <taxon>Nematoda</taxon>
        <taxon>Chromadorea</taxon>
        <taxon>Rhabditida</taxon>
        <taxon>Tylenchina</taxon>
        <taxon>Panagrolaimomorpha</taxon>
        <taxon>Panagrolaimoidea</taxon>
        <taxon>Panagrolaimidae</taxon>
        <taxon>Panagrolaimus</taxon>
    </lineage>
</organism>
<feature type="compositionally biased region" description="Polar residues" evidence="1">
    <location>
        <begin position="250"/>
        <end position="259"/>
    </location>
</feature>
<dbReference type="SUPFAM" id="SSF48350">
    <property type="entry name" value="GTPase activation domain, GAP"/>
    <property type="match status" value="1"/>
</dbReference>
<dbReference type="Proteomes" id="UP000887577">
    <property type="component" value="Unplaced"/>
</dbReference>
<dbReference type="PANTHER" id="PTHR46005:SF4">
    <property type="entry name" value="RHO GTPASE-ACTIVATING PROTEIN 190"/>
    <property type="match status" value="1"/>
</dbReference>
<evidence type="ECO:0000313" key="3">
    <source>
        <dbReference type="Proteomes" id="UP000887577"/>
    </source>
</evidence>
<dbReference type="GO" id="GO:0005096">
    <property type="term" value="F:GTPase activator activity"/>
    <property type="evidence" value="ECO:0007669"/>
    <property type="project" value="TreeGrafter"/>
</dbReference>
<feature type="domain" description="Rho-GAP" evidence="2">
    <location>
        <begin position="259"/>
        <end position="485"/>
    </location>
</feature>
<dbReference type="PROSITE" id="PS50238">
    <property type="entry name" value="RHOGAP"/>
    <property type="match status" value="1"/>
</dbReference>
<dbReference type="PANTHER" id="PTHR46005">
    <property type="entry name" value="RHO GTPASE-ACTIVATING PROTEIN 190"/>
    <property type="match status" value="1"/>
</dbReference>
<protein>
    <submittedName>
        <fullName evidence="4">Rho-GAP domain-containing protein</fullName>
    </submittedName>
</protein>
<dbReference type="GO" id="GO:0050770">
    <property type="term" value="P:regulation of axonogenesis"/>
    <property type="evidence" value="ECO:0007669"/>
    <property type="project" value="TreeGrafter"/>
</dbReference>
<feature type="compositionally biased region" description="Polar residues" evidence="1">
    <location>
        <begin position="193"/>
        <end position="212"/>
    </location>
</feature>
<reference evidence="4" key="1">
    <citation type="submission" date="2022-11" db="UniProtKB">
        <authorList>
            <consortium name="WormBaseParasite"/>
        </authorList>
    </citation>
    <scope>IDENTIFICATION</scope>
</reference>
<keyword evidence="3" id="KW-1185">Reference proteome</keyword>
<dbReference type="SMART" id="SM00324">
    <property type="entry name" value="RhoGAP"/>
    <property type="match status" value="1"/>
</dbReference>
<dbReference type="GO" id="GO:0005829">
    <property type="term" value="C:cytosol"/>
    <property type="evidence" value="ECO:0007669"/>
    <property type="project" value="TreeGrafter"/>
</dbReference>
<accession>A0A914YWX9</accession>
<feature type="region of interest" description="Disordered" evidence="1">
    <location>
        <begin position="101"/>
        <end position="151"/>
    </location>
</feature>
<proteinExistence type="predicted"/>
<dbReference type="WBParaSite" id="PSU_v2.g5038.t1">
    <property type="protein sequence ID" value="PSU_v2.g5038.t1"/>
    <property type="gene ID" value="PSU_v2.g5038"/>
</dbReference>
<dbReference type="InterPro" id="IPR000198">
    <property type="entry name" value="RhoGAP_dom"/>
</dbReference>
<dbReference type="GO" id="GO:0008361">
    <property type="term" value="P:regulation of cell size"/>
    <property type="evidence" value="ECO:0007669"/>
    <property type="project" value="TreeGrafter"/>
</dbReference>
<name>A0A914YWX9_9BILA</name>
<dbReference type="InterPro" id="IPR051978">
    <property type="entry name" value="Rho-GAP_domain"/>
</dbReference>
<evidence type="ECO:0000259" key="2">
    <source>
        <dbReference type="PROSITE" id="PS50238"/>
    </source>
</evidence>
<feature type="compositionally biased region" description="Low complexity" evidence="1">
    <location>
        <begin position="213"/>
        <end position="226"/>
    </location>
</feature>
<sequence length="486" mass="54183">MFVNGTRYVQSHPPSNVTTINIPTLERITRLSDNIPQIRFRVNGTDRNVDDHGNVTIDSLDPASSPQKICSSSTTNSSATVSRLTYQIRCHSSESIFLEVESPSEEPIPPESPPTPTKGFLRNRRVIRRQGSLREGGNNRRNRSQIRTPRSFLSANIAHKFVASFRQKTRIPQTSTDDGGVEIVSVSRLDSFGNPTKRTGPTSTSMPQSPNMSKKSSLSKTSSAVSNAFSWLPNRSQKRSQRAKSEGLDQISSSPSPVDTLQSLCDAENTVDGVPIFASKCIHFIEQNGGLELEGIYRVPGNQSQVAELEKQFKLNPNIDLKILNMPLHVIATAIKKFFDTLPEPIIPFTLHLPIIQCIENFPTEDRSPSSMTKSSPGSANSFSTAVESLLTDDQQRQQHIDKLSRLLKQELPTVNQHVLGFLTAHLKRVAKNSHKTSMDVRNLSKVFGPTLFRPEFNSFEMMASQMSKFELAMFLMLQNNDQIFD</sequence>
<feature type="region of interest" description="Disordered" evidence="1">
    <location>
        <begin position="172"/>
        <end position="259"/>
    </location>
</feature>
<feature type="compositionally biased region" description="Pro residues" evidence="1">
    <location>
        <begin position="106"/>
        <end position="116"/>
    </location>
</feature>
<evidence type="ECO:0000313" key="4">
    <source>
        <dbReference type="WBParaSite" id="PSU_v2.g5038.t1"/>
    </source>
</evidence>
<dbReference type="AlphaFoldDB" id="A0A914YWX9"/>
<dbReference type="InterPro" id="IPR008936">
    <property type="entry name" value="Rho_GTPase_activation_prot"/>
</dbReference>
<dbReference type="GO" id="GO:0007266">
    <property type="term" value="P:Rho protein signal transduction"/>
    <property type="evidence" value="ECO:0007669"/>
    <property type="project" value="TreeGrafter"/>
</dbReference>
<evidence type="ECO:0000256" key="1">
    <source>
        <dbReference type="SAM" id="MobiDB-lite"/>
    </source>
</evidence>
<dbReference type="Gene3D" id="1.10.555.10">
    <property type="entry name" value="Rho GTPase activation protein"/>
    <property type="match status" value="1"/>
</dbReference>